<comment type="caution">
    <text evidence="2">The sequence shown here is derived from an EMBL/GenBank/DDBJ whole genome shotgun (WGS) entry which is preliminary data.</text>
</comment>
<keyword evidence="3" id="KW-1185">Reference proteome</keyword>
<accession>A0A409VKQ5</accession>
<gene>
    <name evidence="2" type="ORF">CVT26_009628</name>
</gene>
<dbReference type="EMBL" id="NHYE01005620">
    <property type="protein sequence ID" value="PPQ66849.1"/>
    <property type="molecule type" value="Genomic_DNA"/>
</dbReference>
<dbReference type="Proteomes" id="UP000284706">
    <property type="component" value="Unassembled WGS sequence"/>
</dbReference>
<dbReference type="Pfam" id="PF23023">
    <property type="entry name" value="Anti-Pycsar_Apyc1"/>
    <property type="match status" value="1"/>
</dbReference>
<name>A0A409VKQ5_9AGAR</name>
<evidence type="ECO:0000313" key="2">
    <source>
        <dbReference type="EMBL" id="PPQ66849.1"/>
    </source>
</evidence>
<protein>
    <recommendedName>
        <fullName evidence="4">Metallo-beta-lactamase domain-containing protein</fullName>
    </recommendedName>
</protein>
<reference evidence="2 3" key="1">
    <citation type="journal article" date="2018" name="Evol. Lett.">
        <title>Horizontal gene cluster transfer increased hallucinogenic mushroom diversity.</title>
        <authorList>
            <person name="Reynolds H.T."/>
            <person name="Vijayakumar V."/>
            <person name="Gluck-Thaler E."/>
            <person name="Korotkin H.B."/>
            <person name="Matheny P.B."/>
            <person name="Slot J.C."/>
        </authorList>
    </citation>
    <scope>NUCLEOTIDE SEQUENCE [LARGE SCALE GENOMIC DNA]</scope>
    <source>
        <strain evidence="2 3">SRW20</strain>
    </source>
</reference>
<feature type="compositionally biased region" description="Basic and acidic residues" evidence="1">
    <location>
        <begin position="396"/>
        <end position="407"/>
    </location>
</feature>
<dbReference type="GO" id="GO:0005634">
    <property type="term" value="C:nucleus"/>
    <property type="evidence" value="ECO:0007669"/>
    <property type="project" value="TreeGrafter"/>
</dbReference>
<sequence length="436" mass="47985">MFVTFLGTSSGGGPSESRNCSSLVCDILADGGLWMVDCAEGTTRQFFLQPFHPKHQLRVHKVTKVFITHMHADHIMGIVPLLRNILFPPAADNAPRNDVSTPRIEIYGPAGLRLFVRQIMKMTLTRTAEKYVVHELLHPEDPVTPCEPSAPDATESTLNIAEPNVLHVSELPGRDIRATPDGLWRAIAHGAGQMSPIVVDAGPILHRGNYYSIDTSQLLIHAQDPCIGYVFTENQGPSRKLVILGDTYDPTPIIPLCINPPPSLLVHEATDSDISFHADPSGKLSRRTPTAVHEKALSRGHSTPHMAGSFAQKINAQKLVLNHIGGRFPAPRSLKDHMRHQIMRDIETKASHAWASGKHVIAAHDFLRVEIPYQSDQPSSSALGPGREFHPGNSRSHHEAEHGEPRPGGHRPHHGHQHHPSREEGSAPGNGKRRRR</sequence>
<dbReference type="PANTHER" id="PTHR46018:SF2">
    <property type="entry name" value="ZINC PHOSPHODIESTERASE ELAC PROTEIN 1"/>
    <property type="match status" value="1"/>
</dbReference>
<feature type="region of interest" description="Disordered" evidence="1">
    <location>
        <begin position="375"/>
        <end position="436"/>
    </location>
</feature>
<evidence type="ECO:0000313" key="3">
    <source>
        <dbReference type="Proteomes" id="UP000284706"/>
    </source>
</evidence>
<organism evidence="2 3">
    <name type="scientific">Gymnopilus dilepis</name>
    <dbReference type="NCBI Taxonomy" id="231916"/>
    <lineage>
        <taxon>Eukaryota</taxon>
        <taxon>Fungi</taxon>
        <taxon>Dikarya</taxon>
        <taxon>Basidiomycota</taxon>
        <taxon>Agaricomycotina</taxon>
        <taxon>Agaricomycetes</taxon>
        <taxon>Agaricomycetidae</taxon>
        <taxon>Agaricales</taxon>
        <taxon>Agaricineae</taxon>
        <taxon>Hymenogastraceae</taxon>
        <taxon>Gymnopilus</taxon>
    </lineage>
</organism>
<dbReference type="SUPFAM" id="SSF56281">
    <property type="entry name" value="Metallo-hydrolase/oxidoreductase"/>
    <property type="match status" value="1"/>
</dbReference>
<evidence type="ECO:0008006" key="4">
    <source>
        <dbReference type="Google" id="ProtNLM"/>
    </source>
</evidence>
<dbReference type="InParanoid" id="A0A409VKQ5"/>
<dbReference type="InterPro" id="IPR036866">
    <property type="entry name" value="RibonucZ/Hydroxyglut_hydro"/>
</dbReference>
<feature type="compositionally biased region" description="Basic residues" evidence="1">
    <location>
        <begin position="408"/>
        <end position="419"/>
    </location>
</feature>
<proteinExistence type="predicted"/>
<evidence type="ECO:0000256" key="1">
    <source>
        <dbReference type="SAM" id="MobiDB-lite"/>
    </source>
</evidence>
<dbReference type="OrthoDB" id="527344at2759"/>
<dbReference type="Gene3D" id="3.60.15.10">
    <property type="entry name" value="Ribonuclease Z/Hydroxyacylglutathione hydrolase-like"/>
    <property type="match status" value="1"/>
</dbReference>
<dbReference type="STRING" id="231916.A0A409VKQ5"/>
<dbReference type="PANTHER" id="PTHR46018">
    <property type="entry name" value="ZINC PHOSPHODIESTERASE ELAC PROTEIN 1"/>
    <property type="match status" value="1"/>
</dbReference>
<dbReference type="GO" id="GO:0042781">
    <property type="term" value="F:3'-tRNA processing endoribonuclease activity"/>
    <property type="evidence" value="ECO:0007669"/>
    <property type="project" value="TreeGrafter"/>
</dbReference>
<dbReference type="AlphaFoldDB" id="A0A409VKQ5"/>